<keyword evidence="1" id="KW-0805">Transcription regulation</keyword>
<dbReference type="PANTHER" id="PTHR44846:SF1">
    <property type="entry name" value="MANNOSYL-D-GLYCERATE TRANSPORT_METABOLISM SYSTEM REPRESSOR MNGR-RELATED"/>
    <property type="match status" value="1"/>
</dbReference>
<evidence type="ECO:0000256" key="1">
    <source>
        <dbReference type="ARBA" id="ARBA00023015"/>
    </source>
</evidence>
<dbReference type="Proteomes" id="UP001352263">
    <property type="component" value="Unassembled WGS sequence"/>
</dbReference>
<organism evidence="5 6">
    <name type="scientific">Noviherbaspirillum album</name>
    <dbReference type="NCBI Taxonomy" id="3080276"/>
    <lineage>
        <taxon>Bacteria</taxon>
        <taxon>Pseudomonadati</taxon>
        <taxon>Pseudomonadota</taxon>
        <taxon>Betaproteobacteria</taxon>
        <taxon>Burkholderiales</taxon>
        <taxon>Oxalobacteraceae</taxon>
        <taxon>Noviherbaspirillum</taxon>
    </lineage>
</organism>
<dbReference type="CDD" id="cd07377">
    <property type="entry name" value="WHTH_GntR"/>
    <property type="match status" value="1"/>
</dbReference>
<dbReference type="InterPro" id="IPR011663">
    <property type="entry name" value="UTRA"/>
</dbReference>
<protein>
    <submittedName>
        <fullName evidence="5">GntR family transcriptional regulator</fullName>
    </submittedName>
</protein>
<dbReference type="SMART" id="SM00866">
    <property type="entry name" value="UTRA"/>
    <property type="match status" value="1"/>
</dbReference>
<dbReference type="RefSeq" id="WP_326509479.1">
    <property type="nucleotide sequence ID" value="NZ_JAWIIV010000037.1"/>
</dbReference>
<sequence length="243" mass="27096">MESRHAEVTKALIKEITTGLYPIGSSLPGELELAEIYGVSRGTIRTALARIEELGMVSRKKRAGTRVEAVAPRSSDYRSQLSTINELVQYGKDTERTVHAAREIVMDLALAEKTGCQPGTRWLDISTSRKNPEHPDRLLSWSNIYVPAADGELIKSRLKSTDDLVYDLVAQTTGRVVKEVRQSIRAVGVPKELAPLLGTSPEAHALEFVRQYIDQSDSMFEVAVSIHPADRFTYFTVLRRQTE</sequence>
<dbReference type="InterPro" id="IPR050679">
    <property type="entry name" value="Bact_HTH_transcr_reg"/>
</dbReference>
<dbReference type="InterPro" id="IPR000524">
    <property type="entry name" value="Tscrpt_reg_HTH_GntR"/>
</dbReference>
<reference evidence="5 6" key="1">
    <citation type="submission" date="2023-10" db="EMBL/GenBank/DDBJ databases">
        <title>Noviherbaspirillum sp. CPCC 100848 genome assembly.</title>
        <authorList>
            <person name="Li X.Y."/>
            <person name="Fang X.M."/>
        </authorList>
    </citation>
    <scope>NUCLEOTIDE SEQUENCE [LARGE SCALE GENOMIC DNA]</scope>
    <source>
        <strain evidence="5 6">CPCC 100848</strain>
    </source>
</reference>
<dbReference type="Gene3D" id="3.40.1410.10">
    <property type="entry name" value="Chorismate lyase-like"/>
    <property type="match status" value="1"/>
</dbReference>
<keyword evidence="2" id="KW-0238">DNA-binding</keyword>
<dbReference type="Gene3D" id="1.10.10.10">
    <property type="entry name" value="Winged helix-like DNA-binding domain superfamily/Winged helix DNA-binding domain"/>
    <property type="match status" value="1"/>
</dbReference>
<dbReference type="InterPro" id="IPR036390">
    <property type="entry name" value="WH_DNA-bd_sf"/>
</dbReference>
<dbReference type="SUPFAM" id="SSF64288">
    <property type="entry name" value="Chorismate lyase-like"/>
    <property type="match status" value="1"/>
</dbReference>
<proteinExistence type="predicted"/>
<feature type="domain" description="HTH gntR-type" evidence="4">
    <location>
        <begin position="2"/>
        <end position="70"/>
    </location>
</feature>
<keyword evidence="3" id="KW-0804">Transcription</keyword>
<dbReference type="Pfam" id="PF07702">
    <property type="entry name" value="UTRA"/>
    <property type="match status" value="1"/>
</dbReference>
<accession>A0ABU6JH13</accession>
<dbReference type="InterPro" id="IPR036388">
    <property type="entry name" value="WH-like_DNA-bd_sf"/>
</dbReference>
<gene>
    <name evidence="5" type="ORF">RY831_27040</name>
</gene>
<evidence type="ECO:0000256" key="2">
    <source>
        <dbReference type="ARBA" id="ARBA00023125"/>
    </source>
</evidence>
<dbReference type="SUPFAM" id="SSF46785">
    <property type="entry name" value="Winged helix' DNA-binding domain"/>
    <property type="match status" value="1"/>
</dbReference>
<dbReference type="Pfam" id="PF00392">
    <property type="entry name" value="GntR"/>
    <property type="match status" value="1"/>
</dbReference>
<evidence type="ECO:0000313" key="5">
    <source>
        <dbReference type="EMBL" id="MEC4722820.1"/>
    </source>
</evidence>
<dbReference type="PRINTS" id="PR00035">
    <property type="entry name" value="HTHGNTR"/>
</dbReference>
<dbReference type="InterPro" id="IPR028978">
    <property type="entry name" value="Chorismate_lyase_/UTRA_dom_sf"/>
</dbReference>
<evidence type="ECO:0000256" key="3">
    <source>
        <dbReference type="ARBA" id="ARBA00023163"/>
    </source>
</evidence>
<dbReference type="PROSITE" id="PS50949">
    <property type="entry name" value="HTH_GNTR"/>
    <property type="match status" value="1"/>
</dbReference>
<dbReference type="SMART" id="SM00345">
    <property type="entry name" value="HTH_GNTR"/>
    <property type="match status" value="1"/>
</dbReference>
<dbReference type="EMBL" id="JAWIIV010000037">
    <property type="protein sequence ID" value="MEC4722820.1"/>
    <property type="molecule type" value="Genomic_DNA"/>
</dbReference>
<keyword evidence="6" id="KW-1185">Reference proteome</keyword>
<dbReference type="PANTHER" id="PTHR44846">
    <property type="entry name" value="MANNOSYL-D-GLYCERATE TRANSPORT/METABOLISM SYSTEM REPRESSOR MNGR-RELATED"/>
    <property type="match status" value="1"/>
</dbReference>
<evidence type="ECO:0000259" key="4">
    <source>
        <dbReference type="PROSITE" id="PS50949"/>
    </source>
</evidence>
<evidence type="ECO:0000313" key="6">
    <source>
        <dbReference type="Proteomes" id="UP001352263"/>
    </source>
</evidence>
<name>A0ABU6JH13_9BURK</name>
<comment type="caution">
    <text evidence="5">The sequence shown here is derived from an EMBL/GenBank/DDBJ whole genome shotgun (WGS) entry which is preliminary data.</text>
</comment>